<keyword evidence="2" id="KW-1185">Reference proteome</keyword>
<dbReference type="InterPro" id="IPR013078">
    <property type="entry name" value="His_Pase_superF_clade-1"/>
</dbReference>
<protein>
    <submittedName>
        <fullName evidence="1">Phosphohistidine phosphatase SixA</fullName>
    </submittedName>
</protein>
<dbReference type="Pfam" id="PF00300">
    <property type="entry name" value="His_Phos_1"/>
    <property type="match status" value="1"/>
</dbReference>
<sequence>MALIVFYRHGKAEPRREGVSDRERRLTREGVMQVECGGRLLLGAGFKKILSSPYRRAVETAEILARTLKLSYAIADWLAPDSGVGLEDLEKFGVDDGVILVGHNPWMEETIIELVGGALELKAGGFAVVSVIAFRPGGGNLLSLVNPGVVNVCKGGGRA</sequence>
<evidence type="ECO:0000313" key="2">
    <source>
        <dbReference type="Proteomes" id="UP000016887"/>
    </source>
</evidence>
<dbReference type="Proteomes" id="UP000016887">
    <property type="component" value="Chromosome"/>
</dbReference>
<dbReference type="STRING" id="1198449.ACAM_1563"/>
<dbReference type="GeneID" id="17110756"/>
<dbReference type="SUPFAM" id="SSF53254">
    <property type="entry name" value="Phosphoglycerate mutase-like"/>
    <property type="match status" value="1"/>
</dbReference>
<dbReference type="InterPro" id="IPR029033">
    <property type="entry name" value="His_PPase_superfam"/>
</dbReference>
<name>U3TBW7_9CREN</name>
<accession>U3TBW7</accession>
<dbReference type="eggNOG" id="arCOG01992">
    <property type="taxonomic scope" value="Archaea"/>
</dbReference>
<gene>
    <name evidence="1" type="ORF">ACAM_1563</name>
</gene>
<dbReference type="SMART" id="SM00855">
    <property type="entry name" value="PGAM"/>
    <property type="match status" value="1"/>
</dbReference>
<dbReference type="Gene3D" id="3.40.50.1240">
    <property type="entry name" value="Phosphoglycerate mutase-like"/>
    <property type="match status" value="1"/>
</dbReference>
<dbReference type="EMBL" id="AP012489">
    <property type="protein sequence ID" value="BAN91032.1"/>
    <property type="molecule type" value="Genomic_DNA"/>
</dbReference>
<proteinExistence type="predicted"/>
<evidence type="ECO:0000313" key="1">
    <source>
        <dbReference type="EMBL" id="BAN91032.1"/>
    </source>
</evidence>
<organism evidence="1 2">
    <name type="scientific">Aeropyrum camini SY1 = JCM 12091</name>
    <dbReference type="NCBI Taxonomy" id="1198449"/>
    <lineage>
        <taxon>Archaea</taxon>
        <taxon>Thermoproteota</taxon>
        <taxon>Thermoprotei</taxon>
        <taxon>Desulfurococcales</taxon>
        <taxon>Desulfurococcaceae</taxon>
        <taxon>Aeropyrum</taxon>
    </lineage>
</organism>
<dbReference type="CDD" id="cd07067">
    <property type="entry name" value="HP_PGM_like"/>
    <property type="match status" value="1"/>
</dbReference>
<dbReference type="AlphaFoldDB" id="U3TBW7"/>
<reference evidence="1 2" key="1">
    <citation type="journal article" date="2013" name="Appl. Environ. Microbiol.">
        <title>Variation of the Virus-Related Elements within Syntenic Genomes of the Hyperthermophilic Archaeon Aeropyrum.</title>
        <authorList>
            <person name="Daifuku T."/>
            <person name="Yoshida T."/>
            <person name="Kitamura T."/>
            <person name="Kawaichi S."/>
            <person name="Inoue T."/>
            <person name="Nomura K."/>
            <person name="Yoshida Y."/>
            <person name="Kuno S."/>
            <person name="Sako Y."/>
        </authorList>
    </citation>
    <scope>NUCLEOTIDE SEQUENCE [LARGE SCALE GENOMIC DNA]</scope>
    <source>
        <strain evidence="1 2">SY1</strain>
    </source>
</reference>
<dbReference type="KEGG" id="acj:ACAM_1563"/>
<dbReference type="RefSeq" id="WP_022542298.1">
    <property type="nucleotide sequence ID" value="NC_022521.1"/>
</dbReference>